<evidence type="ECO:0000256" key="2">
    <source>
        <dbReference type="ARBA" id="ARBA00023125"/>
    </source>
</evidence>
<accession>A0A140NN61</accession>
<dbReference type="PROSITE" id="PS00622">
    <property type="entry name" value="HTH_LUXR_1"/>
    <property type="match status" value="1"/>
</dbReference>
<dbReference type="PANTHER" id="PTHR44688:SF16">
    <property type="entry name" value="DNA-BINDING TRANSCRIPTIONAL ACTIVATOR DEVR_DOSR"/>
    <property type="match status" value="1"/>
</dbReference>
<keyword evidence="3" id="KW-0804">Transcription</keyword>
<sequence length="256" mass="29599">MENYLDKLPDVIDSVATNQFYPNLLSWLSSFIAFDNAIVYSFEKDAPPRFLSKVEKRNSDSVNRIYQRGAYLMDPFYQELQKGGGSQVLTLRELAPKGFYHTDYYLNFYRKTGWCDEAGLLLEITADRQLGIFFGNEDEPFLSEKSTQAPLKEAFEIIRSMAKLHKEISPNDVSSHYRLADMQTRFGLTPRECEIVELILEGKGSPQIAQSLFISLGTVKNHRKNIYQKLDINSQAELFNLLMNHRNHPSYRRCLC</sequence>
<evidence type="ECO:0000313" key="6">
    <source>
        <dbReference type="Proteomes" id="UP000005012"/>
    </source>
</evidence>
<name>A0A140NN61_PROSM</name>
<dbReference type="PATRIC" id="fig|1157951.4.peg.1522"/>
<dbReference type="PANTHER" id="PTHR44688">
    <property type="entry name" value="DNA-BINDING TRANSCRIPTIONAL ACTIVATOR DEVR_DOSR"/>
    <property type="match status" value="1"/>
</dbReference>
<dbReference type="Gene3D" id="1.10.10.10">
    <property type="entry name" value="Winged helix-like DNA-binding domain superfamily/Winged helix DNA-binding domain"/>
    <property type="match status" value="1"/>
</dbReference>
<protein>
    <recommendedName>
        <fullName evidence="4">HTH luxR-type domain-containing protein</fullName>
    </recommendedName>
</protein>
<keyword evidence="2" id="KW-0238">DNA-binding</keyword>
<dbReference type="CDD" id="cd06170">
    <property type="entry name" value="LuxR_C_like"/>
    <property type="match status" value="1"/>
</dbReference>
<reference evidence="6" key="2">
    <citation type="submission" date="2012-04" db="EMBL/GenBank/DDBJ databases">
        <title>Complete genome sequence of Providencia stuartii clinical isolate MRSN 2154.</title>
        <authorList>
            <person name="Clifford R.J."/>
            <person name="Hang J."/>
            <person name="Riley M.C."/>
            <person name="Onmus-Leone F."/>
            <person name="Kuschner R.A."/>
            <person name="Lesho E.P."/>
            <person name="Waterman P.E."/>
        </authorList>
    </citation>
    <scope>NUCLEOTIDE SEQUENCE [LARGE SCALE GENOMIC DNA]</scope>
    <source>
        <strain evidence="6">MRSN 2154</strain>
    </source>
</reference>
<dbReference type="PRINTS" id="PR00038">
    <property type="entry name" value="HTHLUXR"/>
</dbReference>
<dbReference type="KEGG" id="psi:S70_07615"/>
<dbReference type="GeneID" id="93517813"/>
<evidence type="ECO:0000313" key="5">
    <source>
        <dbReference type="EMBL" id="AFH93392.1"/>
    </source>
</evidence>
<proteinExistence type="predicted"/>
<dbReference type="InterPro" id="IPR016032">
    <property type="entry name" value="Sig_transdc_resp-reg_C-effctor"/>
</dbReference>
<dbReference type="InterPro" id="IPR000792">
    <property type="entry name" value="Tscrpt_reg_LuxR_C"/>
</dbReference>
<dbReference type="PROSITE" id="PS50043">
    <property type="entry name" value="HTH_LUXR_2"/>
    <property type="match status" value="1"/>
</dbReference>
<evidence type="ECO:0000256" key="1">
    <source>
        <dbReference type="ARBA" id="ARBA00023015"/>
    </source>
</evidence>
<dbReference type="OrthoDB" id="343383at2"/>
<organism evidence="5 6">
    <name type="scientific">Providencia stuartii (strain MRSN 2154)</name>
    <dbReference type="NCBI Taxonomy" id="1157951"/>
    <lineage>
        <taxon>Bacteria</taxon>
        <taxon>Pseudomonadati</taxon>
        <taxon>Pseudomonadota</taxon>
        <taxon>Gammaproteobacteria</taxon>
        <taxon>Enterobacterales</taxon>
        <taxon>Morganellaceae</taxon>
        <taxon>Providencia</taxon>
    </lineage>
</organism>
<dbReference type="EMBL" id="CP003488">
    <property type="protein sequence ID" value="AFH93392.1"/>
    <property type="molecule type" value="Genomic_DNA"/>
</dbReference>
<keyword evidence="1" id="KW-0805">Transcription regulation</keyword>
<dbReference type="Pfam" id="PF00196">
    <property type="entry name" value="GerE"/>
    <property type="match status" value="1"/>
</dbReference>
<dbReference type="SMART" id="SM00421">
    <property type="entry name" value="HTH_LUXR"/>
    <property type="match status" value="1"/>
</dbReference>
<dbReference type="GO" id="GO:0006355">
    <property type="term" value="P:regulation of DNA-templated transcription"/>
    <property type="evidence" value="ECO:0007669"/>
    <property type="project" value="InterPro"/>
</dbReference>
<gene>
    <name evidence="5" type="ordered locus">S70_07615</name>
</gene>
<feature type="domain" description="HTH luxR-type" evidence="4">
    <location>
        <begin position="181"/>
        <end position="246"/>
    </location>
</feature>
<dbReference type="GO" id="GO:0003677">
    <property type="term" value="F:DNA binding"/>
    <property type="evidence" value="ECO:0007669"/>
    <property type="project" value="UniProtKB-KW"/>
</dbReference>
<dbReference type="AlphaFoldDB" id="A0A140NN61"/>
<dbReference type="SUPFAM" id="SSF46894">
    <property type="entry name" value="C-terminal effector domain of the bipartite response regulators"/>
    <property type="match status" value="1"/>
</dbReference>
<dbReference type="Proteomes" id="UP000005012">
    <property type="component" value="Chromosome"/>
</dbReference>
<dbReference type="RefSeq" id="WP_014656847.1">
    <property type="nucleotide sequence ID" value="NC_017731.1"/>
</dbReference>
<dbReference type="InterPro" id="IPR036388">
    <property type="entry name" value="WH-like_DNA-bd_sf"/>
</dbReference>
<reference evidence="5 6" key="1">
    <citation type="journal article" date="2012" name="J. Bacteriol.">
        <title>Complete Genome Sequence of Providencia stuartii Clinical Isolate MRSN 2154.</title>
        <authorList>
            <person name="Clifford R.J."/>
            <person name="Hang J."/>
            <person name="Riley M.C."/>
            <person name="Onmus-Leone F."/>
            <person name="Kuschner R.A."/>
            <person name="Lesho E.P."/>
            <person name="Waterman P.E."/>
        </authorList>
    </citation>
    <scope>NUCLEOTIDE SEQUENCE [LARGE SCALE GENOMIC DNA]</scope>
    <source>
        <strain evidence="5 6">MRSN 2154</strain>
    </source>
</reference>
<evidence type="ECO:0000259" key="4">
    <source>
        <dbReference type="PROSITE" id="PS50043"/>
    </source>
</evidence>
<dbReference type="HOGENOM" id="CLU_067793_0_0_6"/>
<evidence type="ECO:0000256" key="3">
    <source>
        <dbReference type="ARBA" id="ARBA00023163"/>
    </source>
</evidence>